<reference evidence="1" key="1">
    <citation type="submission" date="2015-06" db="UniProtKB">
        <authorList>
            <consortium name="EnsemblPlants"/>
        </authorList>
    </citation>
    <scope>IDENTIFICATION</scope>
</reference>
<name>N1R1M6_AEGTA</name>
<sequence>MRGAARQGSPPWCALPYKCKIHWKSSIIDVTRTRDYQSMHQLAYEILDYKFPGLALPAPEGKGMKPNAHFPSIYHSEQTRLTCLLVYHAGTQEMTRKKKTAAARNAAQRNCYYLLQPGEANTPFLAFMRSLGNDIMTNEPPPGQNQPVVDPPARFIPPAQQGLFRVINMVLDIIQSGSCFEILHERNITFTEYFNIPKLIANNLKDSSAKGTKSNLTALAEMLDRVVARASYIYDKNSRANPEFTHLIQHIKGYRQGDSFFMTRYHMCTLPLPNRCFMYVAMYAYIMDILRNMDPEAFHYVISGLRYPEDWHIQCQHNTYLAFYYRRGGYDPDATLIPETTDPRIVPLRFHRNGPSHALEDAADPIADHGMRLTRRDLGHVLYFQFTHLMISMETSLHFLGALSHLDVQDLFPFHVRKN</sequence>
<dbReference type="PANTHER" id="PTHR35161">
    <property type="entry name" value="OS02G0303100 PROTEIN"/>
    <property type="match status" value="1"/>
</dbReference>
<organism evidence="1">
    <name type="scientific">Aegilops tauschii</name>
    <name type="common">Tausch's goatgrass</name>
    <name type="synonym">Aegilops squarrosa</name>
    <dbReference type="NCBI Taxonomy" id="37682"/>
    <lineage>
        <taxon>Eukaryota</taxon>
        <taxon>Viridiplantae</taxon>
        <taxon>Streptophyta</taxon>
        <taxon>Embryophyta</taxon>
        <taxon>Tracheophyta</taxon>
        <taxon>Spermatophyta</taxon>
        <taxon>Magnoliopsida</taxon>
        <taxon>Liliopsida</taxon>
        <taxon>Poales</taxon>
        <taxon>Poaceae</taxon>
        <taxon>BOP clade</taxon>
        <taxon>Pooideae</taxon>
        <taxon>Triticodae</taxon>
        <taxon>Triticeae</taxon>
        <taxon>Triticinae</taxon>
        <taxon>Aegilops</taxon>
    </lineage>
</organism>
<evidence type="ECO:0000313" key="1">
    <source>
        <dbReference type="EnsemblPlants" id="EMT16539"/>
    </source>
</evidence>
<protein>
    <submittedName>
        <fullName evidence="1">Uncharacterized protein</fullName>
    </submittedName>
</protein>
<dbReference type="EnsemblPlants" id="EMT16539">
    <property type="protein sequence ID" value="EMT16539"/>
    <property type="gene ID" value="F775_08210"/>
</dbReference>
<proteinExistence type="predicted"/>
<dbReference type="PANTHER" id="PTHR35161:SF1">
    <property type="entry name" value="OS02G0138300 PROTEIN"/>
    <property type="match status" value="1"/>
</dbReference>
<accession>N1R1M6</accession>
<dbReference type="AlphaFoldDB" id="N1R1M6"/>